<organism evidence="2 3">
    <name type="scientific">Ignelater luminosus</name>
    <name type="common">Cucubano</name>
    <name type="synonym">Pyrophorus luminosus</name>
    <dbReference type="NCBI Taxonomy" id="2038154"/>
    <lineage>
        <taxon>Eukaryota</taxon>
        <taxon>Metazoa</taxon>
        <taxon>Ecdysozoa</taxon>
        <taxon>Arthropoda</taxon>
        <taxon>Hexapoda</taxon>
        <taxon>Insecta</taxon>
        <taxon>Pterygota</taxon>
        <taxon>Neoptera</taxon>
        <taxon>Endopterygota</taxon>
        <taxon>Coleoptera</taxon>
        <taxon>Polyphaga</taxon>
        <taxon>Elateriformia</taxon>
        <taxon>Elateroidea</taxon>
        <taxon>Elateridae</taxon>
        <taxon>Agrypninae</taxon>
        <taxon>Pyrophorini</taxon>
        <taxon>Ignelater</taxon>
    </lineage>
</organism>
<sequence length="295" mass="34900">MDSKSLCQNGCNICESCAIRIKQRLFCKSAMTQTRNSHLEQLIDSLCRGKKFANWNCEWKGKHLDYFHTNHNIQLLAFNTMTLKRKLFWYKCKKDMPRRTVYWLFQSEVQNYLYKFTIEYKPIKFCKIKNVCESGSISASDIAKQGEGVLVFNLIEKIVNKNNNEISFNFEELEILNETVKQSLKRTRSNNLLYLEQSTSISTSGQHLQHRPAAEDNTINSTENRRLLNNFDFNYLVNICLLFWPLLLFFPSLLHRFCQLAIIFAKSFFYNIYFPESFVSSISPYFIYSVIYYIH</sequence>
<feature type="transmembrane region" description="Helical" evidence="1">
    <location>
        <begin position="235"/>
        <end position="254"/>
    </location>
</feature>
<evidence type="ECO:0000256" key="1">
    <source>
        <dbReference type="SAM" id="Phobius"/>
    </source>
</evidence>
<dbReference type="EMBL" id="VTPC01086773">
    <property type="protein sequence ID" value="KAF2886703.1"/>
    <property type="molecule type" value="Genomic_DNA"/>
</dbReference>
<comment type="caution">
    <text evidence="2">The sequence shown here is derived from an EMBL/GenBank/DDBJ whole genome shotgun (WGS) entry which is preliminary data.</text>
</comment>
<feature type="non-terminal residue" evidence="2">
    <location>
        <position position="1"/>
    </location>
</feature>
<reference evidence="2" key="1">
    <citation type="submission" date="2019-08" db="EMBL/GenBank/DDBJ databases">
        <title>The genome of the North American firefly Photinus pyralis.</title>
        <authorList>
            <consortium name="Photinus pyralis genome working group"/>
            <person name="Fallon T.R."/>
            <person name="Sander Lower S.E."/>
            <person name="Weng J.-K."/>
        </authorList>
    </citation>
    <scope>NUCLEOTIDE SEQUENCE</scope>
    <source>
        <strain evidence="2">TRF0915ILg1</strain>
        <tissue evidence="2">Whole body</tissue>
    </source>
</reference>
<gene>
    <name evidence="2" type="ORF">ILUMI_19470</name>
</gene>
<keyword evidence="1" id="KW-0812">Transmembrane</keyword>
<name>A0A8K0CG54_IGNLU</name>
<accession>A0A8K0CG54</accession>
<feature type="transmembrane region" description="Helical" evidence="1">
    <location>
        <begin position="274"/>
        <end position="294"/>
    </location>
</feature>
<dbReference type="OrthoDB" id="4788989at2759"/>
<protein>
    <submittedName>
        <fullName evidence="2">Uncharacterized protein</fullName>
    </submittedName>
</protein>
<dbReference type="AlphaFoldDB" id="A0A8K0CG54"/>
<keyword evidence="1" id="KW-1133">Transmembrane helix</keyword>
<keyword evidence="1" id="KW-0472">Membrane</keyword>
<dbReference type="Proteomes" id="UP000801492">
    <property type="component" value="Unassembled WGS sequence"/>
</dbReference>
<keyword evidence="3" id="KW-1185">Reference proteome</keyword>
<proteinExistence type="predicted"/>
<evidence type="ECO:0000313" key="2">
    <source>
        <dbReference type="EMBL" id="KAF2886703.1"/>
    </source>
</evidence>
<evidence type="ECO:0000313" key="3">
    <source>
        <dbReference type="Proteomes" id="UP000801492"/>
    </source>
</evidence>